<evidence type="ECO:0000313" key="10">
    <source>
        <dbReference type="Proteomes" id="UP001176940"/>
    </source>
</evidence>
<keyword evidence="2" id="KW-0548">Nucleotidyltransferase</keyword>
<feature type="domain" description="Integrase catalytic" evidence="8">
    <location>
        <begin position="457"/>
        <end position="556"/>
    </location>
</feature>
<keyword evidence="4" id="KW-0255">Endonuclease</keyword>
<dbReference type="SUPFAM" id="SSF53098">
    <property type="entry name" value="Ribonuclease H-like"/>
    <property type="match status" value="2"/>
</dbReference>
<evidence type="ECO:0000259" key="8">
    <source>
        <dbReference type="PROSITE" id="PS50994"/>
    </source>
</evidence>
<keyword evidence="1" id="KW-0808">Transferase</keyword>
<dbReference type="PANTHER" id="PTHR41694:SF5">
    <property type="entry name" value="RIBONUCLEASE H"/>
    <property type="match status" value="1"/>
</dbReference>
<reference evidence="9" key="1">
    <citation type="submission" date="2023-07" db="EMBL/GenBank/DDBJ databases">
        <authorList>
            <person name="Stuckert A."/>
        </authorList>
    </citation>
    <scope>NUCLEOTIDE SEQUENCE</scope>
</reference>
<proteinExistence type="predicted"/>
<evidence type="ECO:0000313" key="9">
    <source>
        <dbReference type="EMBL" id="CAJ0968342.1"/>
    </source>
</evidence>
<dbReference type="Pfam" id="PF00075">
    <property type="entry name" value="RNase_H"/>
    <property type="match status" value="1"/>
</dbReference>
<evidence type="ECO:0000256" key="3">
    <source>
        <dbReference type="ARBA" id="ARBA00022722"/>
    </source>
</evidence>
<evidence type="ECO:0000256" key="1">
    <source>
        <dbReference type="ARBA" id="ARBA00022679"/>
    </source>
</evidence>
<dbReference type="PROSITE" id="PS50879">
    <property type="entry name" value="RNASE_H_1"/>
    <property type="match status" value="1"/>
</dbReference>
<dbReference type="InterPro" id="IPR012337">
    <property type="entry name" value="RNaseH-like_sf"/>
</dbReference>
<dbReference type="EMBL" id="CAUEEQ010079169">
    <property type="protein sequence ID" value="CAJ0968342.1"/>
    <property type="molecule type" value="Genomic_DNA"/>
</dbReference>
<keyword evidence="5" id="KW-0378">Hydrolase</keyword>
<evidence type="ECO:0000259" key="7">
    <source>
        <dbReference type="PROSITE" id="PS50879"/>
    </source>
</evidence>
<dbReference type="InterPro" id="IPR036397">
    <property type="entry name" value="RNaseH_sf"/>
</dbReference>
<evidence type="ECO:0000256" key="5">
    <source>
        <dbReference type="ARBA" id="ARBA00022801"/>
    </source>
</evidence>
<organism evidence="9 10">
    <name type="scientific">Ranitomeya imitator</name>
    <name type="common">mimic poison frog</name>
    <dbReference type="NCBI Taxonomy" id="111125"/>
    <lineage>
        <taxon>Eukaryota</taxon>
        <taxon>Metazoa</taxon>
        <taxon>Chordata</taxon>
        <taxon>Craniata</taxon>
        <taxon>Vertebrata</taxon>
        <taxon>Euteleostomi</taxon>
        <taxon>Amphibia</taxon>
        <taxon>Batrachia</taxon>
        <taxon>Anura</taxon>
        <taxon>Neobatrachia</taxon>
        <taxon>Hyloidea</taxon>
        <taxon>Dendrobatidae</taxon>
        <taxon>Dendrobatinae</taxon>
        <taxon>Ranitomeya</taxon>
    </lineage>
</organism>
<dbReference type="PROSITE" id="PS50994">
    <property type="entry name" value="INTEGRASE"/>
    <property type="match status" value="1"/>
</dbReference>
<dbReference type="InterPro" id="IPR001584">
    <property type="entry name" value="Integrase_cat-core"/>
</dbReference>
<dbReference type="InterPro" id="IPR002156">
    <property type="entry name" value="RNaseH_domain"/>
</dbReference>
<dbReference type="PANTHER" id="PTHR41694">
    <property type="entry name" value="ENDOGENOUS RETROVIRUS GROUP K MEMBER POL PROTEIN"/>
    <property type="match status" value="1"/>
</dbReference>
<dbReference type="Proteomes" id="UP001176940">
    <property type="component" value="Unassembled WGS sequence"/>
</dbReference>
<accession>A0ABN9MPQ3</accession>
<keyword evidence="10" id="KW-1185">Reference proteome</keyword>
<keyword evidence="6" id="KW-0695">RNA-directed DNA polymerase</keyword>
<evidence type="ECO:0000256" key="4">
    <source>
        <dbReference type="ARBA" id="ARBA00022759"/>
    </source>
</evidence>
<dbReference type="Gene3D" id="3.30.420.10">
    <property type="entry name" value="Ribonuclease H-like superfamily/Ribonuclease H"/>
    <property type="match status" value="2"/>
</dbReference>
<dbReference type="Pfam" id="PF00665">
    <property type="entry name" value="rve"/>
    <property type="match status" value="1"/>
</dbReference>
<comment type="caution">
    <text evidence="9">The sequence shown here is derived from an EMBL/GenBank/DDBJ whole genome shotgun (WGS) entry which is preliminary data.</text>
</comment>
<name>A0ABN9MPQ3_9NEOB</name>
<feature type="domain" description="RNase H type-1" evidence="7">
    <location>
        <begin position="244"/>
        <end position="370"/>
    </location>
</feature>
<gene>
    <name evidence="9" type="ORF">RIMI_LOCUS23010207</name>
</gene>
<evidence type="ECO:0000256" key="2">
    <source>
        <dbReference type="ARBA" id="ARBA00022695"/>
    </source>
</evidence>
<protein>
    <submittedName>
        <fullName evidence="9">Uncharacterized protein</fullName>
    </submittedName>
</protein>
<sequence length="556" mass="62799">MNAQYVGKHMEHCGASIDKSKTPEWALPVQARMPMEKEALPYLLDLYPKREKARVLREGFCEGLPINDSISKEEARVRYKYFDRIFWEKQAGRVALLAKSDIEAAFRLLPIHVECFHLEGCYLEAPTYSAALYSLTVSNTTVIGSNVNNIIKQNKMTLLLLKSQTGLFSSTYYLDYFLLVGPDDLQLYSFQSLMRELGFPLSEEKAQWPVRCLTFLGIETDKDYMVFMLSIEKVEKLQHSMTQIPHRIHCYYGRYCSARSCTPSLSAQEAELQALSTACVLAKDRRANIYTDSQYAFGIAHDFGAVWANQGFITTAGTPVKNAEAVKTLMDSIKLPTQVAIIKVKEHGPRNSSQTVGNTFAVLQAKAAALLPVEQTIPTMVTTRSQCKQLQETLTLQEPDDPRQTEVFCQTPRDRLMTMQRMSPKEEHSTVHVTSVRPAIPVNFNVYPQSILLSLCLANYPFQRLQVDHITLPKSGRYEYCLVVADMFSKWPEAFPVTNMTAKTTAKKLVMEVICRYGVPEVVKSDQGPAFSSHVYQEVLTMLGSTIQQKPTLVTI</sequence>
<keyword evidence="3" id="KW-0540">Nuclease</keyword>
<evidence type="ECO:0000256" key="6">
    <source>
        <dbReference type="ARBA" id="ARBA00022918"/>
    </source>
</evidence>